<dbReference type="EMBL" id="JBBYHR010000012">
    <property type="protein sequence ID" value="MEL1246157.1"/>
    <property type="molecule type" value="Genomic_DNA"/>
</dbReference>
<keyword evidence="1" id="KW-1133">Transmembrane helix</keyword>
<keyword evidence="1" id="KW-0472">Membrane</keyword>
<name>A0ABU9I2W1_9FLAO</name>
<feature type="transmembrane region" description="Helical" evidence="1">
    <location>
        <begin position="88"/>
        <end position="107"/>
    </location>
</feature>
<accession>A0ABU9I2W1</accession>
<evidence type="ECO:0000313" key="2">
    <source>
        <dbReference type="EMBL" id="MEL1246157.1"/>
    </source>
</evidence>
<organism evidence="2 3">
    <name type="scientific">Flavobacterium arundinis</name>
    <dbReference type="NCBI Taxonomy" id="3139143"/>
    <lineage>
        <taxon>Bacteria</taxon>
        <taxon>Pseudomonadati</taxon>
        <taxon>Bacteroidota</taxon>
        <taxon>Flavobacteriia</taxon>
        <taxon>Flavobacteriales</taxon>
        <taxon>Flavobacteriaceae</taxon>
        <taxon>Flavobacterium</taxon>
    </lineage>
</organism>
<reference evidence="2 3" key="1">
    <citation type="submission" date="2024-04" db="EMBL/GenBank/DDBJ databases">
        <title>Flavobacterium sp. DGU11 16S ribosomal RNA gene Genome sequencing and assembly.</title>
        <authorList>
            <person name="Park S."/>
        </authorList>
    </citation>
    <scope>NUCLEOTIDE SEQUENCE [LARGE SCALE GENOMIC DNA]</scope>
    <source>
        <strain evidence="2 3">DGU11</strain>
    </source>
</reference>
<sequence>MVNYIRNIVSGKCPRCHKGEMFTHRWYHMGSANKMVGNCKVCGQRTQLEPGFYFGTGYVSYALTVGFSIITFVLWIAATGIGISDIRIFYWLIANIALLILLQPFFMRWSRMLWLSWFFHDDDKYHRPGDVSTSPATKNKTTIH</sequence>
<dbReference type="Proteomes" id="UP001464555">
    <property type="component" value="Unassembled WGS sequence"/>
</dbReference>
<feature type="transmembrane region" description="Helical" evidence="1">
    <location>
        <begin position="58"/>
        <end position="76"/>
    </location>
</feature>
<protein>
    <submittedName>
        <fullName evidence="2">DUF983 domain-containing protein</fullName>
    </submittedName>
</protein>
<keyword evidence="1" id="KW-0812">Transmembrane</keyword>
<dbReference type="RefSeq" id="WP_341698452.1">
    <property type="nucleotide sequence ID" value="NZ_JBBYHR010000012.1"/>
</dbReference>
<comment type="caution">
    <text evidence="2">The sequence shown here is derived from an EMBL/GenBank/DDBJ whole genome shotgun (WGS) entry which is preliminary data.</text>
</comment>
<gene>
    <name evidence="2" type="ORF">AAEO56_17925</name>
</gene>
<evidence type="ECO:0000256" key="1">
    <source>
        <dbReference type="SAM" id="Phobius"/>
    </source>
</evidence>
<keyword evidence="3" id="KW-1185">Reference proteome</keyword>
<evidence type="ECO:0000313" key="3">
    <source>
        <dbReference type="Proteomes" id="UP001464555"/>
    </source>
</evidence>
<proteinExistence type="predicted"/>